<keyword evidence="1" id="KW-0732">Signal</keyword>
<feature type="signal peptide" evidence="1">
    <location>
        <begin position="1"/>
        <end position="18"/>
    </location>
</feature>
<evidence type="ECO:0000313" key="3">
    <source>
        <dbReference type="EMBL" id="QDO93311.1"/>
    </source>
</evidence>
<reference evidence="3 4" key="1">
    <citation type="submission" date="2019-07" db="EMBL/GenBank/DDBJ databases">
        <title>Genome sequencing for Formosa sp. PS13.</title>
        <authorList>
            <person name="Park S.-J."/>
        </authorList>
    </citation>
    <scope>NUCLEOTIDE SEQUENCE [LARGE SCALE GENOMIC DNA]</scope>
    <source>
        <strain evidence="3 4">PS13</strain>
    </source>
</reference>
<protein>
    <submittedName>
        <fullName evidence="3">META domain-containing protein</fullName>
    </submittedName>
</protein>
<dbReference type="Pfam" id="PF03724">
    <property type="entry name" value="META"/>
    <property type="match status" value="1"/>
</dbReference>
<dbReference type="InterPro" id="IPR053147">
    <property type="entry name" value="Hsp_HslJ-like"/>
</dbReference>
<feature type="chain" id="PRO_5021875329" evidence="1">
    <location>
        <begin position="19"/>
        <end position="252"/>
    </location>
</feature>
<dbReference type="InterPro" id="IPR038670">
    <property type="entry name" value="HslJ-like_sf"/>
</dbReference>
<dbReference type="Pfam" id="PF04170">
    <property type="entry name" value="NlpE"/>
    <property type="match status" value="1"/>
</dbReference>
<feature type="domain" description="DUF306" evidence="2">
    <location>
        <begin position="138"/>
        <end position="245"/>
    </location>
</feature>
<evidence type="ECO:0000259" key="2">
    <source>
        <dbReference type="Pfam" id="PF03724"/>
    </source>
</evidence>
<evidence type="ECO:0000313" key="4">
    <source>
        <dbReference type="Proteomes" id="UP000319209"/>
    </source>
</evidence>
<dbReference type="EMBL" id="CP041637">
    <property type="protein sequence ID" value="QDO93311.1"/>
    <property type="molecule type" value="Genomic_DNA"/>
</dbReference>
<dbReference type="PANTHER" id="PTHR35535:SF1">
    <property type="entry name" value="HEAT SHOCK PROTEIN HSLJ"/>
    <property type="match status" value="1"/>
</dbReference>
<gene>
    <name evidence="3" type="ORF">FNB79_04760</name>
</gene>
<sequence length="252" mass="28053">MIKKVLACLMITVLIASCKTNKDTALTGDNSMNSLDWNGIYVGTTPCADCEGIKTVIELNSDLTFTEKTKYLGKSKTVNTETGSFSWDKTGTKVILKTKNQTQTYFVGETSITLLDTSGEKITGDLANAYMLKKQHLEDLKDKPWKLVEFYGKPIENVSKAPYLILHSSDNRVSGNTSCNGFGGEYELLEGNRVTFSKMMHTMMACPNMTVETEFMKVLEVADNYTLVNGILNLNKGRMATMAKFEVDYFVN</sequence>
<keyword evidence="4" id="KW-1185">Reference proteome</keyword>
<dbReference type="PANTHER" id="PTHR35535">
    <property type="entry name" value="HEAT SHOCK PROTEIN HSLJ"/>
    <property type="match status" value="1"/>
</dbReference>
<dbReference type="RefSeq" id="WP_143380215.1">
    <property type="nucleotide sequence ID" value="NZ_CP041637.1"/>
</dbReference>
<evidence type="ECO:0000256" key="1">
    <source>
        <dbReference type="SAM" id="SignalP"/>
    </source>
</evidence>
<dbReference type="AlphaFoldDB" id="A0A516GP64"/>
<dbReference type="InterPro" id="IPR005184">
    <property type="entry name" value="DUF306_Meta_HslJ"/>
</dbReference>
<name>A0A516GP64_9FLAO</name>
<dbReference type="InterPro" id="IPR007298">
    <property type="entry name" value="Cu-R_lipoprotein_NlpE"/>
</dbReference>
<dbReference type="Proteomes" id="UP000319209">
    <property type="component" value="Chromosome"/>
</dbReference>
<organism evidence="3 4">
    <name type="scientific">Formosa sediminum</name>
    <dbReference type="NCBI Taxonomy" id="2594004"/>
    <lineage>
        <taxon>Bacteria</taxon>
        <taxon>Pseudomonadati</taxon>
        <taxon>Bacteroidota</taxon>
        <taxon>Flavobacteriia</taxon>
        <taxon>Flavobacteriales</taxon>
        <taxon>Flavobacteriaceae</taxon>
        <taxon>Formosa</taxon>
    </lineage>
</organism>
<dbReference type="Gene3D" id="2.40.128.270">
    <property type="match status" value="1"/>
</dbReference>
<dbReference type="OrthoDB" id="5348860at2"/>
<dbReference type="KEGG" id="fop:FNB79_04760"/>
<accession>A0A516GP64</accession>
<proteinExistence type="predicted"/>
<dbReference type="PROSITE" id="PS51257">
    <property type="entry name" value="PROKAR_LIPOPROTEIN"/>
    <property type="match status" value="1"/>
</dbReference>
<dbReference type="Gene3D" id="2.40.128.640">
    <property type="match status" value="1"/>
</dbReference>